<accession>A0ACD3YDA1</accession>
<sequence length="366" mass="40759">MAVNKALKDFFKTTVKKNAVQQQVNIWLDTGMPHLNKAISGNYRNGFPCGRIIEIFGWESSGKTYIATQAMIAAQKAGGIAIFMDHEKSFDAGLAAKCGMNVGEDGDWIYQQPETFEESIEYSSYIVKQIRESKVIKKEAPIVLVFDSLASMVPKQIFDKFEKKANGKATDKDNLNMNDNTALARATSANFPALSQWASKYNVCMIFLNQCRQDIGVVFGDNTKATGGKAPAFYASVRIQLGKSQIKDGKDRIGDIVTANVIKNKVAPPFKKASWNFFYDTDIGIDSMDSLIDHMLAIGYMKKNASGKIMIGEKSYSRKDAVEMIKRIEKDKLVDSLEKWHEDNKEAADAAMEGEKAEEVEEESED</sequence>
<organism evidence="1 2">
    <name type="scientific">Moellerella wisconsensis</name>
    <dbReference type="NCBI Taxonomy" id="158849"/>
    <lineage>
        <taxon>Bacteria</taxon>
        <taxon>Pseudomonadati</taxon>
        <taxon>Pseudomonadota</taxon>
        <taxon>Gammaproteobacteria</taxon>
        <taxon>Enterobacterales</taxon>
        <taxon>Morganellaceae</taxon>
        <taxon>Moellerella</taxon>
    </lineage>
</organism>
<keyword evidence="1" id="KW-0614">Plasmid</keyword>
<protein>
    <submittedName>
        <fullName evidence="1">Uncharacterized protein</fullName>
    </submittedName>
</protein>
<gene>
    <name evidence="1" type="ORF">MNY70_18415</name>
</gene>
<keyword evidence="2" id="KW-1185">Reference proteome</keyword>
<dbReference type="Proteomes" id="UP000829420">
    <property type="component" value="Plasmid pW1-b"/>
</dbReference>
<proteinExistence type="predicted"/>
<name>A0ACD3YDA1_9GAMM</name>
<evidence type="ECO:0000313" key="1">
    <source>
        <dbReference type="EMBL" id="UNH40940.1"/>
    </source>
</evidence>
<dbReference type="EMBL" id="CP093257">
    <property type="protein sequence ID" value="UNH40940.1"/>
    <property type="molecule type" value="Genomic_DNA"/>
</dbReference>
<evidence type="ECO:0000313" key="2">
    <source>
        <dbReference type="Proteomes" id="UP000829420"/>
    </source>
</evidence>
<geneLocation type="plasmid" evidence="1 2">
    <name>pW1-b</name>
</geneLocation>
<reference evidence="1" key="1">
    <citation type="submission" date="2022-03" db="EMBL/GenBank/DDBJ databases">
        <title>ESBL-producing Moellerella wisconsensis and Escherichia marmotae isolated from wild game meat.</title>
        <authorList>
            <person name="Biggel M."/>
        </authorList>
    </citation>
    <scope>NUCLEOTIDE SEQUENCE</scope>
    <source>
        <strain evidence="1">W1</strain>
    </source>
</reference>